<evidence type="ECO:0000313" key="1">
    <source>
        <dbReference type="EMBL" id="SVA16338.1"/>
    </source>
</evidence>
<organism evidence="1">
    <name type="scientific">marine metagenome</name>
    <dbReference type="NCBI Taxonomy" id="408172"/>
    <lineage>
        <taxon>unclassified sequences</taxon>
        <taxon>metagenomes</taxon>
        <taxon>ecological metagenomes</taxon>
    </lineage>
</organism>
<dbReference type="AlphaFoldDB" id="A0A381TLD7"/>
<name>A0A381TLD7_9ZZZZ</name>
<dbReference type="PANTHER" id="PTHR42877:SF4">
    <property type="entry name" value="FAD_NAD(P)-BINDING DOMAIN-CONTAINING PROTEIN-RELATED"/>
    <property type="match status" value="1"/>
</dbReference>
<dbReference type="InterPro" id="IPR036188">
    <property type="entry name" value="FAD/NAD-bd_sf"/>
</dbReference>
<protein>
    <recommendedName>
        <fullName evidence="2">FAD/NAD(P)-binding domain-containing protein</fullName>
    </recommendedName>
</protein>
<dbReference type="InterPro" id="IPR051209">
    <property type="entry name" value="FAD-bind_Monooxygenase_sf"/>
</dbReference>
<sequence>MNNNSKQILEVAILGAGISGLGMAVNLLRAKNTSFLIFEKNEGVGGTWRENTYPGLCCDVPSHFYSFSFAMNPDWSKTYPEQYEILDYLEGVADKFKIRPYIKFNAKVLEAKYNEDENLWNVSLESGEIYKAKTLVSGLGQLNRPKWPEIRGIETFKGHSFHSAQWDHDYELKGKKVAVIGNGPSAIGFIPIIAKEVENLTVFQRTPNWIVPKPDRIYGPFERFCLRYIPFFARMYRFYWFFLQERNYLAFYQKHNPGTKFIEKAISAISTKFQLFNFESVYQAGALMLLDEQVDDSKFKEKLIPDYPIGCKRIIPTNDYFPTLCQDQVELETSLIEKISDNKIVTKDGNEHEVDAIIYGTGFDTNIFISPVKITGLGGIQLDDVWRDGAEAYRGVMVPNFPNFFICYGPNTNTGHVSIIYMIESQILFIMKCLKYLKKNKLSYVDVRDDAMKSYNDNIQKKLSETVWAGSCGSWYKNAQGKIINNYPGYGTEYYLMMTNPKYSEFNTNLRSNT</sequence>
<dbReference type="PANTHER" id="PTHR42877">
    <property type="entry name" value="L-ORNITHINE N(5)-MONOOXYGENASE-RELATED"/>
    <property type="match status" value="1"/>
</dbReference>
<dbReference type="Gene3D" id="3.50.50.60">
    <property type="entry name" value="FAD/NAD(P)-binding domain"/>
    <property type="match status" value="2"/>
</dbReference>
<dbReference type="SUPFAM" id="SSF51905">
    <property type="entry name" value="FAD/NAD(P)-binding domain"/>
    <property type="match status" value="2"/>
</dbReference>
<reference evidence="1" key="1">
    <citation type="submission" date="2018-05" db="EMBL/GenBank/DDBJ databases">
        <authorList>
            <person name="Lanie J.A."/>
            <person name="Ng W.-L."/>
            <person name="Kazmierczak K.M."/>
            <person name="Andrzejewski T.M."/>
            <person name="Davidsen T.M."/>
            <person name="Wayne K.J."/>
            <person name="Tettelin H."/>
            <person name="Glass J.I."/>
            <person name="Rusch D."/>
            <person name="Podicherti R."/>
            <person name="Tsui H.-C.T."/>
            <person name="Winkler M.E."/>
        </authorList>
    </citation>
    <scope>NUCLEOTIDE SEQUENCE</scope>
</reference>
<gene>
    <name evidence="1" type="ORF">METZ01_LOCUS69192</name>
</gene>
<dbReference type="Pfam" id="PF13738">
    <property type="entry name" value="Pyr_redox_3"/>
    <property type="match status" value="1"/>
</dbReference>
<proteinExistence type="predicted"/>
<dbReference type="EMBL" id="UINC01004716">
    <property type="protein sequence ID" value="SVA16338.1"/>
    <property type="molecule type" value="Genomic_DNA"/>
</dbReference>
<evidence type="ECO:0008006" key="2">
    <source>
        <dbReference type="Google" id="ProtNLM"/>
    </source>
</evidence>
<accession>A0A381TLD7</accession>